<comment type="caution">
    <text evidence="2">The sequence shown here is derived from an EMBL/GenBank/DDBJ whole genome shotgun (WGS) entry which is preliminary data.</text>
</comment>
<gene>
    <name evidence="2" type="ORF">GCM10009733_019340</name>
</gene>
<dbReference type="SUPFAM" id="SSF103473">
    <property type="entry name" value="MFS general substrate transporter"/>
    <property type="match status" value="1"/>
</dbReference>
<sequence length="124" mass="12567">MVRDRHCPAAQERARAGGHRAAVGAWWPMVPLVFITLSTPSLNVVLNVVIARMVPDEMLGRMGAVLSMGGTALKPFGPVLGGTLAAALGGAAALVVLGGLLGATAAAAALSRELRRFTGETAPA</sequence>
<evidence type="ECO:0000313" key="2">
    <source>
        <dbReference type="EMBL" id="GAA1622822.1"/>
    </source>
</evidence>
<dbReference type="EMBL" id="BAAAMU010000010">
    <property type="protein sequence ID" value="GAA1622822.1"/>
    <property type="molecule type" value="Genomic_DNA"/>
</dbReference>
<dbReference type="Gene3D" id="1.20.1250.20">
    <property type="entry name" value="MFS general substrate transporter like domains"/>
    <property type="match status" value="1"/>
</dbReference>
<name>A0ABP4QVJ2_9ACTN</name>
<keyword evidence="1" id="KW-0472">Membrane</keyword>
<accession>A0ABP4QVJ2</accession>
<keyword evidence="3" id="KW-1185">Reference proteome</keyword>
<feature type="transmembrane region" description="Helical" evidence="1">
    <location>
        <begin position="58"/>
        <end position="77"/>
    </location>
</feature>
<feature type="transmembrane region" description="Helical" evidence="1">
    <location>
        <begin position="83"/>
        <end position="110"/>
    </location>
</feature>
<evidence type="ECO:0008006" key="4">
    <source>
        <dbReference type="Google" id="ProtNLM"/>
    </source>
</evidence>
<proteinExistence type="predicted"/>
<reference evidence="3" key="1">
    <citation type="journal article" date="2019" name="Int. J. Syst. Evol. Microbiol.">
        <title>The Global Catalogue of Microorganisms (GCM) 10K type strain sequencing project: providing services to taxonomists for standard genome sequencing and annotation.</title>
        <authorList>
            <consortium name="The Broad Institute Genomics Platform"/>
            <consortium name="The Broad Institute Genome Sequencing Center for Infectious Disease"/>
            <person name="Wu L."/>
            <person name="Ma J."/>
        </authorList>
    </citation>
    <scope>NUCLEOTIDE SEQUENCE [LARGE SCALE GENOMIC DNA]</scope>
    <source>
        <strain evidence="3">JCM 13929</strain>
    </source>
</reference>
<keyword evidence="1" id="KW-1133">Transmembrane helix</keyword>
<dbReference type="InterPro" id="IPR036259">
    <property type="entry name" value="MFS_trans_sf"/>
</dbReference>
<protein>
    <recommendedName>
        <fullName evidence="4">MFS transporter</fullName>
    </recommendedName>
</protein>
<evidence type="ECO:0000256" key="1">
    <source>
        <dbReference type="SAM" id="Phobius"/>
    </source>
</evidence>
<evidence type="ECO:0000313" key="3">
    <source>
        <dbReference type="Proteomes" id="UP001500064"/>
    </source>
</evidence>
<organism evidence="2 3">
    <name type="scientific">Nonomuraea maheshkhaliensis</name>
    <dbReference type="NCBI Taxonomy" id="419590"/>
    <lineage>
        <taxon>Bacteria</taxon>
        <taxon>Bacillati</taxon>
        <taxon>Actinomycetota</taxon>
        <taxon>Actinomycetes</taxon>
        <taxon>Streptosporangiales</taxon>
        <taxon>Streptosporangiaceae</taxon>
        <taxon>Nonomuraea</taxon>
    </lineage>
</organism>
<keyword evidence="1" id="KW-0812">Transmembrane</keyword>
<feature type="transmembrane region" description="Helical" evidence="1">
    <location>
        <begin position="25"/>
        <end position="46"/>
    </location>
</feature>
<dbReference type="Proteomes" id="UP001500064">
    <property type="component" value="Unassembled WGS sequence"/>
</dbReference>